<proteinExistence type="predicted"/>
<keyword evidence="2" id="KW-0378">Hydrolase</keyword>
<dbReference type="STRING" id="1402135.SAMN05444149_103434"/>
<dbReference type="EC" id="3.1.4.52" evidence="2"/>
<dbReference type="GO" id="GO:0071111">
    <property type="term" value="F:cyclic-guanylate-specific phosphodiesterase activity"/>
    <property type="evidence" value="ECO:0007669"/>
    <property type="project" value="UniProtKB-EC"/>
</dbReference>
<dbReference type="InterPro" id="IPR035919">
    <property type="entry name" value="EAL_sf"/>
</dbReference>
<evidence type="ECO:0000259" key="1">
    <source>
        <dbReference type="PROSITE" id="PS50883"/>
    </source>
</evidence>
<dbReference type="PANTHER" id="PTHR33121:SF79">
    <property type="entry name" value="CYCLIC DI-GMP PHOSPHODIESTERASE PDED-RELATED"/>
    <property type="match status" value="1"/>
</dbReference>
<gene>
    <name evidence="2" type="primary">pdeB</name>
    <name evidence="2" type="ORF">SULPSESMR1_02436</name>
</gene>
<evidence type="ECO:0000313" key="2">
    <source>
        <dbReference type="EMBL" id="ASM73233.1"/>
    </source>
</evidence>
<reference evidence="2 3" key="1">
    <citation type="submission" date="2017-07" db="EMBL/GenBank/DDBJ databases">
        <title>Genome Sequence of Sulfitobacter pseudonitzschiae Strain SMR1 Isolated from a culture of the Diatom Skeletonema marinoi.</title>
        <authorList>
            <person name="Topel M."/>
            <person name="Pinder M.I.M."/>
            <person name="Johansson O.N."/>
            <person name="Kourtchenko O."/>
            <person name="Godhe A."/>
            <person name="Clarke A.K."/>
        </authorList>
    </citation>
    <scope>NUCLEOTIDE SEQUENCE [LARGE SCALE GENOMIC DNA]</scope>
    <source>
        <strain evidence="2 3">SMR1</strain>
    </source>
</reference>
<sequence>MSTKWKPNPLSMETPVNLKKRRIADVPPGAENPLAFAVSRRDGSVLDMVAQAIRHKQTLLAFQPVVLSRDPSRIGFYEGLIRITDETGRVIPARDFMNAVEATELGREIDVLALQMGLRALHETPHLRLSINMSARSIGFTKWTRTLQRWLDRDPTIAERLILEITEGSAMTVPELVIDFMDRWQVRGICFALDDFGSGQTALRYFKEFFFDILKIDGQFVSGIATDADNRALVRSMVAIAQHFDMMTVAEFVETKADADVLASLGVDCLQGYLHGAPTTRPGWKTPAEIRAAG</sequence>
<dbReference type="EMBL" id="CP022415">
    <property type="protein sequence ID" value="ASM73233.1"/>
    <property type="molecule type" value="Genomic_DNA"/>
</dbReference>
<keyword evidence="3" id="KW-1185">Reference proteome</keyword>
<dbReference type="Gene3D" id="3.20.20.450">
    <property type="entry name" value="EAL domain"/>
    <property type="match status" value="1"/>
</dbReference>
<dbReference type="CDD" id="cd01948">
    <property type="entry name" value="EAL"/>
    <property type="match status" value="1"/>
</dbReference>
<name>A0A221K2Y4_9RHOB</name>
<dbReference type="SUPFAM" id="SSF141868">
    <property type="entry name" value="EAL domain-like"/>
    <property type="match status" value="1"/>
</dbReference>
<dbReference type="KEGG" id="spse:SULPSESMR1_02436"/>
<dbReference type="SMART" id="SM00052">
    <property type="entry name" value="EAL"/>
    <property type="match status" value="1"/>
</dbReference>
<organism evidence="2 3">
    <name type="scientific">Pseudosulfitobacter pseudonitzschiae</name>
    <dbReference type="NCBI Taxonomy" id="1402135"/>
    <lineage>
        <taxon>Bacteria</taxon>
        <taxon>Pseudomonadati</taxon>
        <taxon>Pseudomonadota</taxon>
        <taxon>Alphaproteobacteria</taxon>
        <taxon>Rhodobacterales</taxon>
        <taxon>Roseobacteraceae</taxon>
        <taxon>Pseudosulfitobacter</taxon>
    </lineage>
</organism>
<dbReference type="InterPro" id="IPR001633">
    <property type="entry name" value="EAL_dom"/>
</dbReference>
<feature type="domain" description="EAL" evidence="1">
    <location>
        <begin position="42"/>
        <end position="292"/>
    </location>
</feature>
<dbReference type="Proteomes" id="UP000199754">
    <property type="component" value="Chromosome"/>
</dbReference>
<dbReference type="AlphaFoldDB" id="A0A221K2Y4"/>
<evidence type="ECO:0000313" key="3">
    <source>
        <dbReference type="Proteomes" id="UP000199754"/>
    </source>
</evidence>
<dbReference type="Pfam" id="PF00563">
    <property type="entry name" value="EAL"/>
    <property type="match status" value="1"/>
</dbReference>
<protein>
    <submittedName>
        <fullName evidence="2">Cyclic di-GMP phosphodiesterase PdeB</fullName>
        <ecNumber evidence="2">3.1.4.52</ecNumber>
    </submittedName>
</protein>
<dbReference type="PROSITE" id="PS50883">
    <property type="entry name" value="EAL"/>
    <property type="match status" value="1"/>
</dbReference>
<dbReference type="InterPro" id="IPR050706">
    <property type="entry name" value="Cyclic-di-GMP_PDE-like"/>
</dbReference>
<dbReference type="PANTHER" id="PTHR33121">
    <property type="entry name" value="CYCLIC DI-GMP PHOSPHODIESTERASE PDEF"/>
    <property type="match status" value="1"/>
</dbReference>
<accession>A0A221K2Y4</accession>